<evidence type="ECO:0000256" key="2">
    <source>
        <dbReference type="ARBA" id="ARBA00023033"/>
    </source>
</evidence>
<dbReference type="PRINTS" id="PR00420">
    <property type="entry name" value="RNGMNOXGNASE"/>
</dbReference>
<dbReference type="GO" id="GO:0071949">
    <property type="term" value="F:FAD binding"/>
    <property type="evidence" value="ECO:0007669"/>
    <property type="project" value="InterPro"/>
</dbReference>
<evidence type="ECO:0000313" key="5">
    <source>
        <dbReference type="Proteomes" id="UP000245506"/>
    </source>
</evidence>
<sequence length="385" mass="41848">MKVAIIGGGVAGLCCGIALRQRGIDVDIFERAASPKTIGAGVVLWPNATLILSQLGLLQSIKGHAGSPKEMRRVSSSGDVLGSLDIGIIDKQIGSPSLSISRSALINVLLGAFKKAGGHFHCNHPVIDILSNPDMPKASIRFKSGLLITPEVIIGAEGRMNSPSRHYVLGNNKPVFQKFINWVGILENHSFDMDENVVLDYWGVGARFGVVPLSPSSAYWAAGITVETISKKQPKHYHDEIESVFKHWPHPILPLINATPLHKINKIYVHDHDPIKTWHKDNVILVGDAAHAPLPTSGQGACQAIEDAWHIAEALSGDSSDLQTTFKRFTEARQEKTANITLSGRQFAQTVFNDDPEFCRIRDETSKSTDFDSLAKAMATGWSTA</sequence>
<gene>
    <name evidence="4" type="ORF">DKT75_07815</name>
</gene>
<dbReference type="InterPro" id="IPR002938">
    <property type="entry name" value="FAD-bd"/>
</dbReference>
<evidence type="ECO:0000256" key="1">
    <source>
        <dbReference type="ARBA" id="ARBA00023002"/>
    </source>
</evidence>
<protein>
    <submittedName>
        <fullName evidence="4">Flavoprotein monooxygenase acting on aromatic compound</fullName>
    </submittedName>
</protein>
<comment type="caution">
    <text evidence="4">The sequence shown here is derived from an EMBL/GenBank/DDBJ whole genome shotgun (WGS) entry which is preliminary data.</text>
</comment>
<feature type="domain" description="FAD-binding" evidence="3">
    <location>
        <begin position="2"/>
        <end position="318"/>
    </location>
</feature>
<name>A0A317CEI6_9GAMM</name>
<dbReference type="Gene3D" id="3.50.50.60">
    <property type="entry name" value="FAD/NAD(P)-binding domain"/>
    <property type="match status" value="1"/>
</dbReference>
<dbReference type="RefSeq" id="WP_109822865.1">
    <property type="nucleotide sequence ID" value="NZ_QGKL01000024.1"/>
</dbReference>
<dbReference type="SUPFAM" id="SSF51905">
    <property type="entry name" value="FAD/NAD(P)-binding domain"/>
    <property type="match status" value="1"/>
</dbReference>
<organism evidence="4 5">
    <name type="scientific">Leucothrix arctica</name>
    <dbReference type="NCBI Taxonomy" id="1481894"/>
    <lineage>
        <taxon>Bacteria</taxon>
        <taxon>Pseudomonadati</taxon>
        <taxon>Pseudomonadota</taxon>
        <taxon>Gammaproteobacteria</taxon>
        <taxon>Thiotrichales</taxon>
        <taxon>Thiotrichaceae</taxon>
        <taxon>Leucothrix</taxon>
    </lineage>
</organism>
<dbReference type="GO" id="GO:0004497">
    <property type="term" value="F:monooxygenase activity"/>
    <property type="evidence" value="ECO:0007669"/>
    <property type="project" value="UniProtKB-KW"/>
</dbReference>
<evidence type="ECO:0000313" key="4">
    <source>
        <dbReference type="EMBL" id="PWQ96936.1"/>
    </source>
</evidence>
<dbReference type="InterPro" id="IPR036188">
    <property type="entry name" value="FAD/NAD-bd_sf"/>
</dbReference>
<accession>A0A317CEI6</accession>
<dbReference type="EMBL" id="QGKL01000024">
    <property type="protein sequence ID" value="PWQ96936.1"/>
    <property type="molecule type" value="Genomic_DNA"/>
</dbReference>
<keyword evidence="1" id="KW-0560">Oxidoreductase</keyword>
<keyword evidence="2 4" id="KW-0503">Monooxygenase</keyword>
<evidence type="ECO:0000259" key="3">
    <source>
        <dbReference type="Pfam" id="PF01494"/>
    </source>
</evidence>
<dbReference type="Pfam" id="PF01494">
    <property type="entry name" value="FAD_binding_3"/>
    <property type="match status" value="1"/>
</dbReference>
<dbReference type="PANTHER" id="PTHR13789:SF309">
    <property type="entry name" value="PUTATIVE (AFU_ORTHOLOGUE AFUA_6G14510)-RELATED"/>
    <property type="match status" value="1"/>
</dbReference>
<dbReference type="AlphaFoldDB" id="A0A317CEI6"/>
<dbReference type="InterPro" id="IPR050493">
    <property type="entry name" value="FAD-dep_Monooxygenase_BioMet"/>
</dbReference>
<reference evidence="4 5" key="1">
    <citation type="submission" date="2018-05" db="EMBL/GenBank/DDBJ databases">
        <title>Leucothrix arctica sp. nov., isolated from Arctic seawater.</title>
        <authorList>
            <person name="Choi A."/>
            <person name="Baek K."/>
        </authorList>
    </citation>
    <scope>NUCLEOTIDE SEQUENCE [LARGE SCALE GENOMIC DNA]</scope>
    <source>
        <strain evidence="4 5">IMCC9719</strain>
    </source>
</reference>
<dbReference type="PANTHER" id="PTHR13789">
    <property type="entry name" value="MONOOXYGENASE"/>
    <property type="match status" value="1"/>
</dbReference>
<dbReference type="Proteomes" id="UP000245506">
    <property type="component" value="Unassembled WGS sequence"/>
</dbReference>
<dbReference type="OrthoDB" id="9782160at2"/>
<proteinExistence type="predicted"/>
<keyword evidence="5" id="KW-1185">Reference proteome</keyword>